<organism evidence="3 4">
    <name type="scientific">Taibaiella chishuiensis</name>
    <dbReference type="NCBI Taxonomy" id="1434707"/>
    <lineage>
        <taxon>Bacteria</taxon>
        <taxon>Pseudomonadati</taxon>
        <taxon>Bacteroidota</taxon>
        <taxon>Chitinophagia</taxon>
        <taxon>Chitinophagales</taxon>
        <taxon>Chitinophagaceae</taxon>
        <taxon>Taibaiella</taxon>
    </lineage>
</organism>
<dbReference type="RefSeq" id="WP_106521606.1">
    <property type="nucleotide sequence ID" value="NZ_PYGD01000001.1"/>
</dbReference>
<dbReference type="EMBL" id="PYGD01000001">
    <property type="protein sequence ID" value="PSK94924.1"/>
    <property type="molecule type" value="Genomic_DNA"/>
</dbReference>
<gene>
    <name evidence="3" type="ORF">B0I18_1011087</name>
</gene>
<feature type="signal peptide" evidence="1">
    <location>
        <begin position="1"/>
        <end position="19"/>
    </location>
</feature>
<dbReference type="NCBIfam" id="TIGR04183">
    <property type="entry name" value="Por_Secre_tail"/>
    <property type="match status" value="1"/>
</dbReference>
<evidence type="ECO:0000313" key="3">
    <source>
        <dbReference type="EMBL" id="PSK94924.1"/>
    </source>
</evidence>
<evidence type="ECO:0000256" key="1">
    <source>
        <dbReference type="SAM" id="SignalP"/>
    </source>
</evidence>
<keyword evidence="4" id="KW-1185">Reference proteome</keyword>
<evidence type="ECO:0000313" key="4">
    <source>
        <dbReference type="Proteomes" id="UP000240572"/>
    </source>
</evidence>
<evidence type="ECO:0000259" key="2">
    <source>
        <dbReference type="Pfam" id="PF18962"/>
    </source>
</evidence>
<reference evidence="3 4" key="1">
    <citation type="submission" date="2018-03" db="EMBL/GenBank/DDBJ databases">
        <title>Genomic Encyclopedia of Type Strains, Phase III (KMG-III): the genomes of soil and plant-associated and newly described type strains.</title>
        <authorList>
            <person name="Whitman W."/>
        </authorList>
    </citation>
    <scope>NUCLEOTIDE SEQUENCE [LARGE SCALE GENOMIC DNA]</scope>
    <source>
        <strain evidence="3 4">CGMCC 1.12700</strain>
    </source>
</reference>
<sequence>MRNILWLLALLGAGWQAQAQVQSSCQSTAVLQTLYGKDIAHMALVYLYDMNLPDTALIDIPQPYIDSVERAMAAVFNLDNQLEADSVMRRHCIRQDRRIEPQHLSGARNGVFLRVKIDTSKTWTNGWSSLNAVTGYAALDGLMAHYNFWVENYTGVAGSLYDHSATIRTDRIINAKAFADSLSKLEGIQHVWYVPAAGDGNYIHYGCDNGVAYLLFRLGWADCPLGCTAEKLWYYRVDTQCRVTLDSVKTFPAPGTYPVPSNCGITGFRDPQQDIAVSVYPNPTTGGVLLQTSGNKSYDYKLLDQQGRVLLKGRVNGKETLRLDAYAKGIYLLRLSDAGGKGRSEKILLQ</sequence>
<comment type="caution">
    <text evidence="3">The sequence shown here is derived from an EMBL/GenBank/DDBJ whole genome shotgun (WGS) entry which is preliminary data.</text>
</comment>
<dbReference type="Pfam" id="PF18962">
    <property type="entry name" value="Por_Secre_tail"/>
    <property type="match status" value="1"/>
</dbReference>
<accession>A0A2P8DCI8</accession>
<protein>
    <submittedName>
        <fullName evidence="3">Putative secreted protein (Por secretion system target)</fullName>
    </submittedName>
</protein>
<feature type="domain" description="Secretion system C-terminal sorting" evidence="2">
    <location>
        <begin position="279"/>
        <end position="343"/>
    </location>
</feature>
<feature type="chain" id="PRO_5015150248" evidence="1">
    <location>
        <begin position="20"/>
        <end position="350"/>
    </location>
</feature>
<name>A0A2P8DCI8_9BACT</name>
<keyword evidence="1" id="KW-0732">Signal</keyword>
<dbReference type="InterPro" id="IPR026444">
    <property type="entry name" value="Secre_tail"/>
</dbReference>
<dbReference type="OrthoDB" id="866189at2"/>
<dbReference type="Proteomes" id="UP000240572">
    <property type="component" value="Unassembled WGS sequence"/>
</dbReference>
<dbReference type="AlphaFoldDB" id="A0A2P8DCI8"/>
<proteinExistence type="predicted"/>